<name>A0A445N086_9BACT</name>
<feature type="domain" description="GFO/IDH/MocA-like oxidoreductase" evidence="2">
    <location>
        <begin position="148"/>
        <end position="227"/>
    </location>
</feature>
<sequence>MIHDKLRVAVIGVGHLGEYHVQKYKAISNVELIGIADTNPVRAKEISDLYGVKAFNSHKELLGKVDAVSLVVPTEQHFEVAKDVLSRGVHLLIEKPITYQLQPADIMINMAREKGLVFQVGLVERFNPAVVMMESLLSKPVFLESHRMNEFTARGIDVDVVIDLMIHDLDIILHNVRSEIKEVHAVGMSVITDKTDIANSRIVFEDGTVANLTASRVSNKNLRKIRVFQPDAYMSINCLKREISVIRLDADLKNKNQFPQLSAEKTTFPGRDPLADEIASFVNSVIAGTEPVVSGDDGRKALKVALGIINQIESGCRSFRAI</sequence>
<dbReference type="GO" id="GO:0000166">
    <property type="term" value="F:nucleotide binding"/>
    <property type="evidence" value="ECO:0007669"/>
    <property type="project" value="InterPro"/>
</dbReference>
<accession>A0A445N086</accession>
<dbReference type="EMBL" id="OJIN01000184">
    <property type="protein sequence ID" value="SPD75093.1"/>
    <property type="molecule type" value="Genomic_DNA"/>
</dbReference>
<protein>
    <submittedName>
        <fullName evidence="3">Oxidoreductase, NAD-binding domain protein</fullName>
    </submittedName>
</protein>
<organism evidence="3">
    <name type="scientific">uncultured Desulfobacterium sp</name>
    <dbReference type="NCBI Taxonomy" id="201089"/>
    <lineage>
        <taxon>Bacteria</taxon>
        <taxon>Pseudomonadati</taxon>
        <taxon>Thermodesulfobacteriota</taxon>
        <taxon>Desulfobacteria</taxon>
        <taxon>Desulfobacterales</taxon>
        <taxon>Desulfobacteriaceae</taxon>
        <taxon>Desulfobacterium</taxon>
        <taxon>environmental samples</taxon>
    </lineage>
</organism>
<evidence type="ECO:0000259" key="2">
    <source>
        <dbReference type="Pfam" id="PF22725"/>
    </source>
</evidence>
<dbReference type="InterPro" id="IPR055170">
    <property type="entry name" value="GFO_IDH_MocA-like_dom"/>
</dbReference>
<dbReference type="Pfam" id="PF22725">
    <property type="entry name" value="GFO_IDH_MocA_C3"/>
    <property type="match status" value="1"/>
</dbReference>
<proteinExistence type="predicted"/>
<evidence type="ECO:0000313" key="3">
    <source>
        <dbReference type="EMBL" id="SPD75093.1"/>
    </source>
</evidence>
<dbReference type="Gene3D" id="3.30.360.10">
    <property type="entry name" value="Dihydrodipicolinate Reductase, domain 2"/>
    <property type="match status" value="1"/>
</dbReference>
<dbReference type="Gene3D" id="3.40.50.720">
    <property type="entry name" value="NAD(P)-binding Rossmann-like Domain"/>
    <property type="match status" value="1"/>
</dbReference>
<dbReference type="InterPro" id="IPR051450">
    <property type="entry name" value="Gfo/Idh/MocA_Oxidoreductases"/>
</dbReference>
<dbReference type="Pfam" id="PF01408">
    <property type="entry name" value="GFO_IDH_MocA"/>
    <property type="match status" value="1"/>
</dbReference>
<feature type="domain" description="Gfo/Idh/MocA-like oxidoreductase N-terminal" evidence="1">
    <location>
        <begin position="6"/>
        <end position="121"/>
    </location>
</feature>
<dbReference type="PANTHER" id="PTHR43377">
    <property type="entry name" value="BILIVERDIN REDUCTASE A"/>
    <property type="match status" value="1"/>
</dbReference>
<dbReference type="SUPFAM" id="SSF55347">
    <property type="entry name" value="Glyceraldehyde-3-phosphate dehydrogenase-like, C-terminal domain"/>
    <property type="match status" value="1"/>
</dbReference>
<dbReference type="SUPFAM" id="SSF51735">
    <property type="entry name" value="NAD(P)-binding Rossmann-fold domains"/>
    <property type="match status" value="1"/>
</dbReference>
<dbReference type="PANTHER" id="PTHR43377:SF1">
    <property type="entry name" value="BILIVERDIN REDUCTASE A"/>
    <property type="match status" value="1"/>
</dbReference>
<dbReference type="AlphaFoldDB" id="A0A445N086"/>
<gene>
    <name evidence="3" type="ORF">PITCH_A420054</name>
</gene>
<dbReference type="InterPro" id="IPR000683">
    <property type="entry name" value="Gfo/Idh/MocA-like_OxRdtase_N"/>
</dbReference>
<dbReference type="InterPro" id="IPR036291">
    <property type="entry name" value="NAD(P)-bd_dom_sf"/>
</dbReference>
<evidence type="ECO:0000259" key="1">
    <source>
        <dbReference type="Pfam" id="PF01408"/>
    </source>
</evidence>
<reference evidence="3" key="1">
    <citation type="submission" date="2018-01" db="EMBL/GenBank/DDBJ databases">
        <authorList>
            <person name="Regsiter A."/>
            <person name="William W."/>
        </authorList>
    </citation>
    <scope>NUCLEOTIDE SEQUENCE</scope>
    <source>
        <strain evidence="3">TRIP AH-1</strain>
    </source>
</reference>